<feature type="compositionally biased region" description="Low complexity" evidence="2">
    <location>
        <begin position="649"/>
        <end position="669"/>
    </location>
</feature>
<feature type="compositionally biased region" description="Low complexity" evidence="2">
    <location>
        <begin position="187"/>
        <end position="213"/>
    </location>
</feature>
<feature type="region of interest" description="Disordered" evidence="2">
    <location>
        <begin position="402"/>
        <end position="457"/>
    </location>
</feature>
<proteinExistence type="predicted"/>
<dbReference type="InParanoid" id="A0A2V0NYE3"/>
<protein>
    <submittedName>
        <fullName evidence="3">Uncharacterized protein</fullName>
    </submittedName>
</protein>
<feature type="region of interest" description="Disordered" evidence="2">
    <location>
        <begin position="1"/>
        <end position="50"/>
    </location>
</feature>
<feature type="region of interest" description="Disordered" evidence="2">
    <location>
        <begin position="70"/>
        <end position="213"/>
    </location>
</feature>
<feature type="compositionally biased region" description="Basic and acidic residues" evidence="2">
    <location>
        <begin position="639"/>
        <end position="648"/>
    </location>
</feature>
<keyword evidence="4" id="KW-1185">Reference proteome</keyword>
<evidence type="ECO:0000313" key="4">
    <source>
        <dbReference type="Proteomes" id="UP000247498"/>
    </source>
</evidence>
<feature type="compositionally biased region" description="Low complexity" evidence="2">
    <location>
        <begin position="422"/>
        <end position="446"/>
    </location>
</feature>
<evidence type="ECO:0000313" key="3">
    <source>
        <dbReference type="EMBL" id="GBF89947.1"/>
    </source>
</evidence>
<organism evidence="3 4">
    <name type="scientific">Raphidocelis subcapitata</name>
    <dbReference type="NCBI Taxonomy" id="307507"/>
    <lineage>
        <taxon>Eukaryota</taxon>
        <taxon>Viridiplantae</taxon>
        <taxon>Chlorophyta</taxon>
        <taxon>core chlorophytes</taxon>
        <taxon>Chlorophyceae</taxon>
        <taxon>CS clade</taxon>
        <taxon>Sphaeropleales</taxon>
        <taxon>Selenastraceae</taxon>
        <taxon>Raphidocelis</taxon>
    </lineage>
</organism>
<feature type="compositionally biased region" description="Basic and acidic residues" evidence="2">
    <location>
        <begin position="274"/>
        <end position="295"/>
    </location>
</feature>
<dbReference type="PANTHER" id="PTHR13037:SF24">
    <property type="entry name" value="POLYCOMB PROTEIN PCL-RELATED"/>
    <property type="match status" value="1"/>
</dbReference>
<reference evidence="3 4" key="1">
    <citation type="journal article" date="2018" name="Sci. Rep.">
        <title>Raphidocelis subcapitata (=Pseudokirchneriella subcapitata) provides an insight into genome evolution and environmental adaptations in the Sphaeropleales.</title>
        <authorList>
            <person name="Suzuki S."/>
            <person name="Yamaguchi H."/>
            <person name="Nakajima N."/>
            <person name="Kawachi M."/>
        </authorList>
    </citation>
    <scope>NUCLEOTIDE SEQUENCE [LARGE SCALE GENOMIC DNA]</scope>
    <source>
        <strain evidence="3 4">NIES-35</strain>
    </source>
</reference>
<dbReference type="EMBL" id="BDRX01000013">
    <property type="protein sequence ID" value="GBF89947.1"/>
    <property type="molecule type" value="Genomic_DNA"/>
</dbReference>
<feature type="region of interest" description="Disordered" evidence="2">
    <location>
        <begin position="253"/>
        <end position="322"/>
    </location>
</feature>
<feature type="region of interest" description="Disordered" evidence="2">
    <location>
        <begin position="224"/>
        <end position="243"/>
    </location>
</feature>
<keyword evidence="1" id="KW-0945">Host-virus interaction</keyword>
<dbReference type="Proteomes" id="UP000247498">
    <property type="component" value="Unassembled WGS sequence"/>
</dbReference>
<feature type="compositionally biased region" description="Low complexity" evidence="2">
    <location>
        <begin position="256"/>
        <end position="273"/>
    </location>
</feature>
<sequence length="2461" mass="238983">MSAGRRLRAAPPRAAVNTPSNGTPPASAPQPGSNGDGGGGGGGGGGGDLAAIRDQVSALTALLAATQQQNSLLQQQLQALSERVGAGPAAPGSSEPPAAAAAPAAPAPAADPPAAAEAPTAAAPAAPAGAAAAADPRPAPAVSARPEQRSATPARSQGPAAPRRDGAAAGKDGSKERRRGGGRRGAADAGAEAPPSSPTAAAAPSAAESVQRLSQLNAQLKQLLAQPPGPVSNATAEEAARLLQESKARAEAWLGAAPRADAAAGERGPAAAARPERRAERRQEPKRPQRARDDAAASPAAAAAAAAAKPAAPAAAEPAAAPVPVPAAEAAVVVPAAAPAPEAQQPAQTEAAAAAAIEEQRAEAAATITADTAPAPPAEAAAEVAVTAQAAAAARAEVAEAEAPASAGVPPSDERASRPQLPGTAGAQPAPAEAEAEAAAPAAAEGEGARPRPARGADPLAARIASCRGLRDVQRLFEQQQARGRLRPRHVAAMVVRLAGTPEGRAAAAAAAAGGGGDADARGAGLVAFAEELLPVLQLGLGLLSADDLADCAISAAAMGLAPRRSWTAALLGASLPRLGQLDARRLAGLAAALPALGALPAEGEAAAGERRGGGGGGGGGAAAAWVKAWERCSRELLQRQQQEREQEQAAPTQPQPQPAEGEAAGERGAAAAAAAAAAATPARASPADVAAIAAAAGLLGFQPGAAWLQTLLSAAEAAADASEAAAAAAPQPPAGEAKGRAAAVLDAPSAAELVVALSQLVSSAQEAAAAASDADKDSADGDGDGAAEGAAASAAAAAAARAAALAPRLARAAAASGAGGLSALAPGVLVRLAVALESLGVQPEPSWVAAFARALGRRVRSLPPRAALDALRALRGWQARAPASEPAAPDAAALAPLLSALLIRLADAPESLSQSEIVFSVCAAANLGLVIAGAPGALPGDGSPAGAAAAASAVHALTTELSAPPHAGAPPRLAGAPPASLAALLRALRALGVAPQGAFLAAAQRELRGRLAEGGLPGLPLPAFCGFAEAVASFGYKLEQELLDGFLEAAQPAFDRMSAADLSRLMTTLGALRQKPRPQLAGALAAAVQRTVAGAGGDAGGSLEQAAACLCALADLGLRREDTQGLRATTAAAAPSPQELASALLAATAPRLPAAPAGTVAAVLSAAGRMGLGAGGGEGGQPAWLTAALEGAEEKVASADDETLTALLEALAALGAPPPPPLAAALVARLETALGRLPAPALAAALTAVQRLGLGGDGQLMGGYLDRALASVGEASPSDAAAVLRALAAGASAAAGPASPQAGARAGPDAAWVSAYTAALQAKLADADAPTLAALFEAAARLGASPGAAWLRDGAAAARALLGSGFADAGRILGAPGWRRPFDLPELVDCLWGLSKMGARGDGVAQLAGMLLGKSSDRLGSEAVSPAQLARCIWALSACGTRLPTKWLNQFASAAAPVVSDWGRAELADAVAALCMQYGMPGADAGAAPAGDGGDGGAAPSAAAPTPRARKAAAAAAATGGGAGAPADAERDRPAQQLLRAIGAALGAAAGDLPAPDVGAAVRLMAELSVAPPAPLLARFSSDAAADWRALSDAALVGAPAALAAVGAAAPDAAWLVGCADELLSRLPRMAAPLRCRAAWALATLGHAPAPDWLRAFEAAALAGEGGGDLSGASPGDAVDLIWALQSLRAAAAAAAAAGAAAEPLPPSALRAVCARCARRAAALGAPRLARLITLLADTAAPSSSQPRAGGGAGDGAVEEPFAVPAGLVEDISKAASAAGCMTALIAAASAPGAGGPVAFAVAAAAIDLRLANAARDELMRRLYAPVAAAANGSSSSAAAAAGDAARALWAGARLGGRWLPPQLTAFEAATVPSLSELDGPEAAMLLQGFALNGHRPSQPWLQAFAAAGLDGRRLAGLPASEALGVLSALRDTAGGDGEAARVPWLRGWAEGLPAGDVLALTPEHTVLLLQLLGAPARGAAEPAAATAKAVDPQLHGTLCLSLSRRLQELSAAQLCAATCALGALRLPPADASLLPALALRAAEKMPAISAAQATGLVRAFAALGLPPGEPLQSKICAKLAEAAGGMDPVEAATVLADALSGLEDPTPALVKALMTGPQLKGPPQLRALVAAPRGAAALVALLGALAGRGLAPPPGWLEGAQMALAGACKRMPLPVVADATRALAALLPLAPPPAAGLEPALAAALVEDTAARMSEAGARAPEGGLPALVAVGGFLADCGFRPREAWQSEFERALASALAPPADPSLRAAELARGLGALAAWGRRGGELPGAALDASRYLLADAPPSALGPLLLALTALGARPGSAWMADWEGVTRTALDAAARAPSDDRAAASAAPRASPSDVAAIVAAAPRAGGDPGPAWLAAAAGAALAAAPRMGDAELAALGSGLHALKFRPSPDWAAAVQRELAARRAAAGGGSGGAGDLASAEAWFAALRVQGA</sequence>
<feature type="compositionally biased region" description="Low complexity" evidence="2">
    <location>
        <begin position="70"/>
        <end position="104"/>
    </location>
</feature>
<feature type="compositionally biased region" description="Low complexity" evidence="2">
    <location>
        <begin position="296"/>
        <end position="322"/>
    </location>
</feature>
<feature type="region of interest" description="Disordered" evidence="2">
    <location>
        <begin position="1488"/>
        <end position="1534"/>
    </location>
</feature>
<feature type="compositionally biased region" description="Low complexity" evidence="2">
    <location>
        <begin position="112"/>
        <end position="145"/>
    </location>
</feature>
<dbReference type="PANTHER" id="PTHR13037">
    <property type="entry name" value="FORMIN"/>
    <property type="match status" value="1"/>
</dbReference>
<feature type="compositionally biased region" description="Gly residues" evidence="2">
    <location>
        <begin position="34"/>
        <end position="48"/>
    </location>
</feature>
<gene>
    <name evidence="3" type="ORF">Rsub_02651</name>
</gene>
<name>A0A2V0NYE3_9CHLO</name>
<comment type="caution">
    <text evidence="3">The sequence shown here is derived from an EMBL/GenBank/DDBJ whole genome shotgun (WGS) entry which is preliminary data.</text>
</comment>
<accession>A0A2V0NYE3</accession>
<feature type="compositionally biased region" description="Low complexity" evidence="2">
    <location>
        <begin position="1499"/>
        <end position="1519"/>
    </location>
</feature>
<feature type="region of interest" description="Disordered" evidence="2">
    <location>
        <begin position="639"/>
        <end position="669"/>
    </location>
</feature>
<evidence type="ECO:0000256" key="1">
    <source>
        <dbReference type="ARBA" id="ARBA00022581"/>
    </source>
</evidence>
<dbReference type="OrthoDB" id="10536315at2759"/>
<evidence type="ECO:0000256" key="2">
    <source>
        <dbReference type="SAM" id="MobiDB-lite"/>
    </source>
</evidence>